<dbReference type="InterPro" id="IPR001796">
    <property type="entry name" value="DHFR_dom"/>
</dbReference>
<dbReference type="Pfam" id="PF10000">
    <property type="entry name" value="ACT_3"/>
    <property type="match status" value="1"/>
</dbReference>
<comment type="similarity">
    <text evidence="2 9">Belongs to the dihydrofolate reductase family.</text>
</comment>
<dbReference type="GO" id="GO:0004146">
    <property type="term" value="F:dihydrofolate reductase activity"/>
    <property type="evidence" value="ECO:0007669"/>
    <property type="project" value="UniProtKB-EC"/>
</dbReference>
<dbReference type="GO" id="GO:0046654">
    <property type="term" value="P:tetrahydrofolate biosynthetic process"/>
    <property type="evidence" value="ECO:0007669"/>
    <property type="project" value="InterPro"/>
</dbReference>
<dbReference type="EC" id="1.5.1.3" evidence="3"/>
<keyword evidence="5" id="KW-0554">One-carbon metabolism</keyword>
<evidence type="ECO:0000256" key="5">
    <source>
        <dbReference type="ARBA" id="ARBA00022563"/>
    </source>
</evidence>
<evidence type="ECO:0000256" key="1">
    <source>
        <dbReference type="ARBA" id="ARBA00004903"/>
    </source>
</evidence>
<dbReference type="PROSITE" id="PS00075">
    <property type="entry name" value="DHFR_1"/>
    <property type="match status" value="1"/>
</dbReference>
<evidence type="ECO:0000256" key="8">
    <source>
        <dbReference type="ARBA" id="ARBA00025067"/>
    </source>
</evidence>
<dbReference type="RefSeq" id="WP_205255439.1">
    <property type="nucleotide sequence ID" value="NZ_BAAAPV010000001.1"/>
</dbReference>
<dbReference type="Proteomes" id="UP000663801">
    <property type="component" value="Unassembled WGS sequence"/>
</dbReference>
<gene>
    <name evidence="11" type="ORF">JL107_02355</name>
</gene>
<evidence type="ECO:0000313" key="12">
    <source>
        <dbReference type="Proteomes" id="UP000663801"/>
    </source>
</evidence>
<dbReference type="InterPro" id="IPR045865">
    <property type="entry name" value="ACT-like_dom_sf"/>
</dbReference>
<dbReference type="FunFam" id="3.40.430.10:FF:000001">
    <property type="entry name" value="Dihydrofolate reductase"/>
    <property type="match status" value="1"/>
</dbReference>
<sequence length="281" mass="29724">MSITLVAAVAANGVIGADGGLPWRLPADLRRFKALTLGHTMVMGRRTYDSIGRPLPGRQTVVVTRQADWTVDGVQTAASVPEAIALAGDGEIMVVGGGEIYRQTLDLADRLEITHVDAEVAGDTTFPVIDRTRWEVTRDEPGEGFRFVSYRRTPVRDLDALLADLRPRRRAGEYVYCRVPGALVPDGLAPVVTVTEDEGLTLVLARDGAAAGGFPAEPVLAWIELGVDSALDAVGLTAAVATALAGRGIPANVVAGYTHDHLFVPADRADEALEILGGLGR</sequence>
<feature type="domain" description="DHFR" evidence="10">
    <location>
        <begin position="2"/>
        <end position="154"/>
    </location>
</feature>
<dbReference type="Pfam" id="PF00186">
    <property type="entry name" value="DHFR_1"/>
    <property type="match status" value="1"/>
</dbReference>
<evidence type="ECO:0000259" key="10">
    <source>
        <dbReference type="PROSITE" id="PS51330"/>
    </source>
</evidence>
<dbReference type="PANTHER" id="PTHR39199:SF1">
    <property type="entry name" value="BLR5128 PROTEIN"/>
    <property type="match status" value="1"/>
</dbReference>
<dbReference type="GO" id="GO:0070401">
    <property type="term" value="F:NADP+ binding"/>
    <property type="evidence" value="ECO:0007669"/>
    <property type="project" value="UniProtKB-ARBA"/>
</dbReference>
<evidence type="ECO:0000256" key="3">
    <source>
        <dbReference type="ARBA" id="ARBA00012856"/>
    </source>
</evidence>
<keyword evidence="12" id="KW-1185">Reference proteome</keyword>
<dbReference type="InterPro" id="IPR024072">
    <property type="entry name" value="DHFR-like_dom_sf"/>
</dbReference>
<accession>A0A938YIC4</accession>
<evidence type="ECO:0000256" key="6">
    <source>
        <dbReference type="ARBA" id="ARBA00022857"/>
    </source>
</evidence>
<comment type="caution">
    <text evidence="11">The sequence shown here is derived from an EMBL/GenBank/DDBJ whole genome shotgun (WGS) entry which is preliminary data.</text>
</comment>
<evidence type="ECO:0000256" key="7">
    <source>
        <dbReference type="ARBA" id="ARBA00023002"/>
    </source>
</evidence>
<reference evidence="11" key="1">
    <citation type="submission" date="2021-01" db="EMBL/GenBank/DDBJ databases">
        <title>KCTC 19127 draft genome.</title>
        <authorList>
            <person name="An D."/>
        </authorList>
    </citation>
    <scope>NUCLEOTIDE SEQUENCE</scope>
    <source>
        <strain evidence="11">KCTC 19127</strain>
    </source>
</reference>
<evidence type="ECO:0000256" key="2">
    <source>
        <dbReference type="ARBA" id="ARBA00009539"/>
    </source>
</evidence>
<dbReference type="Pfam" id="PF13840">
    <property type="entry name" value="ACT_7"/>
    <property type="match status" value="1"/>
</dbReference>
<dbReference type="EMBL" id="JAERWL010000003">
    <property type="protein sequence ID" value="MBM9475278.1"/>
    <property type="molecule type" value="Genomic_DNA"/>
</dbReference>
<dbReference type="PROSITE" id="PS51330">
    <property type="entry name" value="DHFR_2"/>
    <property type="match status" value="1"/>
</dbReference>
<evidence type="ECO:0000256" key="4">
    <source>
        <dbReference type="ARBA" id="ARBA00018886"/>
    </source>
</evidence>
<dbReference type="GO" id="GO:0006730">
    <property type="term" value="P:one-carbon metabolic process"/>
    <property type="evidence" value="ECO:0007669"/>
    <property type="project" value="UniProtKB-KW"/>
</dbReference>
<comment type="pathway">
    <text evidence="1">Cofactor biosynthesis; tetrahydrofolate biosynthesis; 5,6,7,8-tetrahydrofolate from 7,8-dihydrofolate: step 1/1.</text>
</comment>
<organism evidence="11 12">
    <name type="scientific">Nakamurella flavida</name>
    <dbReference type="NCBI Taxonomy" id="363630"/>
    <lineage>
        <taxon>Bacteria</taxon>
        <taxon>Bacillati</taxon>
        <taxon>Actinomycetota</taxon>
        <taxon>Actinomycetes</taxon>
        <taxon>Nakamurellales</taxon>
        <taxon>Nakamurellaceae</taxon>
        <taxon>Nakamurella</taxon>
    </lineage>
</organism>
<evidence type="ECO:0000256" key="9">
    <source>
        <dbReference type="RuleBase" id="RU004474"/>
    </source>
</evidence>
<proteinExistence type="inferred from homology"/>
<dbReference type="PRINTS" id="PR00070">
    <property type="entry name" value="DHFR"/>
</dbReference>
<keyword evidence="6" id="KW-0521">NADP</keyword>
<dbReference type="Gene3D" id="3.40.430.10">
    <property type="entry name" value="Dihydrofolate Reductase, subunit A"/>
    <property type="match status" value="1"/>
</dbReference>
<comment type="function">
    <text evidence="8">Key enzyme in folate metabolism. Catalyzes an essential reaction for de novo glycine and purine synthesis, and for DNA precursor synthesis.</text>
</comment>
<keyword evidence="7" id="KW-0560">Oxidoreductase</keyword>
<dbReference type="Gene3D" id="3.30.2130.10">
    <property type="entry name" value="VC0802-like"/>
    <property type="match status" value="1"/>
</dbReference>
<evidence type="ECO:0000313" key="11">
    <source>
        <dbReference type="EMBL" id="MBM9475278.1"/>
    </source>
</evidence>
<dbReference type="PANTHER" id="PTHR39199">
    <property type="entry name" value="BLR5128 PROTEIN"/>
    <property type="match status" value="1"/>
</dbReference>
<dbReference type="AlphaFoldDB" id="A0A938YIC4"/>
<dbReference type="SUPFAM" id="SSF55021">
    <property type="entry name" value="ACT-like"/>
    <property type="match status" value="2"/>
</dbReference>
<dbReference type="InterPro" id="IPR018717">
    <property type="entry name" value="DUF2241"/>
</dbReference>
<dbReference type="InterPro" id="IPR027795">
    <property type="entry name" value="CASTOR_ACT_dom"/>
</dbReference>
<dbReference type="InterPro" id="IPR017925">
    <property type="entry name" value="DHFR_CS"/>
</dbReference>
<dbReference type="SUPFAM" id="SSF53597">
    <property type="entry name" value="Dihydrofolate reductase-like"/>
    <property type="match status" value="1"/>
</dbReference>
<name>A0A938YIC4_9ACTN</name>
<dbReference type="CDD" id="cd00209">
    <property type="entry name" value="DHFR"/>
    <property type="match status" value="1"/>
</dbReference>
<protein>
    <recommendedName>
        <fullName evidence="4">Dihydrofolate reductase</fullName>
        <ecNumber evidence="3">1.5.1.3</ecNumber>
    </recommendedName>
</protein>